<feature type="compositionally biased region" description="Basic and acidic residues" evidence="5">
    <location>
        <begin position="517"/>
        <end position="534"/>
    </location>
</feature>
<organism evidence="7 8">
    <name type="scientific">Caenorhabditis briggsae</name>
    <dbReference type="NCBI Taxonomy" id="6238"/>
    <lineage>
        <taxon>Eukaryota</taxon>
        <taxon>Metazoa</taxon>
        <taxon>Ecdysozoa</taxon>
        <taxon>Nematoda</taxon>
        <taxon>Chromadorea</taxon>
        <taxon>Rhabditida</taxon>
        <taxon>Rhabditina</taxon>
        <taxon>Rhabditomorpha</taxon>
        <taxon>Rhabditoidea</taxon>
        <taxon>Rhabditidae</taxon>
        <taxon>Peloderinae</taxon>
        <taxon>Caenorhabditis</taxon>
    </lineage>
</organism>
<dbReference type="PROSITE" id="PS50002">
    <property type="entry name" value="SH3"/>
    <property type="match status" value="3"/>
</dbReference>
<feature type="region of interest" description="Disordered" evidence="5">
    <location>
        <begin position="1006"/>
        <end position="1032"/>
    </location>
</feature>
<dbReference type="AlphaFoldDB" id="A0AAE9D3H4"/>
<dbReference type="Pfam" id="PF14604">
    <property type="entry name" value="SH3_9"/>
    <property type="match status" value="2"/>
</dbReference>
<gene>
    <name evidence="7" type="ORF">L3Y34_003295</name>
</gene>
<feature type="region of interest" description="Disordered" evidence="5">
    <location>
        <begin position="1"/>
        <end position="83"/>
    </location>
</feature>
<evidence type="ECO:0000256" key="2">
    <source>
        <dbReference type="ARBA" id="ARBA00022443"/>
    </source>
</evidence>
<dbReference type="Pfam" id="PF00018">
    <property type="entry name" value="SH3_1"/>
    <property type="match status" value="1"/>
</dbReference>
<dbReference type="EMBL" id="CP090894">
    <property type="protein sequence ID" value="ULT93701.1"/>
    <property type="molecule type" value="Genomic_DNA"/>
</dbReference>
<evidence type="ECO:0000313" key="8">
    <source>
        <dbReference type="Proteomes" id="UP000827892"/>
    </source>
</evidence>
<dbReference type="Gene3D" id="2.30.30.40">
    <property type="entry name" value="SH3 Domains"/>
    <property type="match status" value="3"/>
</dbReference>
<feature type="compositionally biased region" description="Polar residues" evidence="5">
    <location>
        <begin position="433"/>
        <end position="449"/>
    </location>
</feature>
<dbReference type="GO" id="GO:0070161">
    <property type="term" value="C:anchoring junction"/>
    <property type="evidence" value="ECO:0007669"/>
    <property type="project" value="UniProtKB-SubCell"/>
</dbReference>
<name>A0AAE9D3H4_CAEBR</name>
<feature type="compositionally biased region" description="Polar residues" evidence="5">
    <location>
        <begin position="1"/>
        <end position="39"/>
    </location>
</feature>
<keyword evidence="2 4" id="KW-0728">SH3 domain</keyword>
<proteinExistence type="predicted"/>
<evidence type="ECO:0000313" key="7">
    <source>
        <dbReference type="EMBL" id="ULT93701.1"/>
    </source>
</evidence>
<dbReference type="PANTHER" id="PTHR14167">
    <property type="entry name" value="SH3 DOMAIN-CONTAINING"/>
    <property type="match status" value="1"/>
</dbReference>
<dbReference type="SMART" id="SM00326">
    <property type="entry name" value="SH3"/>
    <property type="match status" value="3"/>
</dbReference>
<protein>
    <recommendedName>
        <fullName evidence="6">SH3 domain-containing protein</fullName>
    </recommendedName>
</protein>
<feature type="compositionally biased region" description="Basic and acidic residues" evidence="5">
    <location>
        <begin position="1048"/>
        <end position="1063"/>
    </location>
</feature>
<dbReference type="Proteomes" id="UP000827892">
    <property type="component" value="Chromosome IV"/>
</dbReference>
<dbReference type="CDD" id="cd11781">
    <property type="entry name" value="SH3_Sorbs_1"/>
    <property type="match status" value="2"/>
</dbReference>
<evidence type="ECO:0000256" key="4">
    <source>
        <dbReference type="PROSITE-ProRule" id="PRU00192"/>
    </source>
</evidence>
<evidence type="ECO:0000256" key="5">
    <source>
        <dbReference type="SAM" id="MobiDB-lite"/>
    </source>
</evidence>
<feature type="region of interest" description="Disordered" evidence="5">
    <location>
        <begin position="120"/>
        <end position="148"/>
    </location>
</feature>
<dbReference type="InterPro" id="IPR036028">
    <property type="entry name" value="SH3-like_dom_sf"/>
</dbReference>
<feature type="compositionally biased region" description="Low complexity" evidence="5">
    <location>
        <begin position="581"/>
        <end position="595"/>
    </location>
</feature>
<dbReference type="InterPro" id="IPR003127">
    <property type="entry name" value="SoHo_dom"/>
</dbReference>
<dbReference type="SUPFAM" id="SSF50044">
    <property type="entry name" value="SH3-domain"/>
    <property type="match status" value="3"/>
</dbReference>
<evidence type="ECO:0000256" key="1">
    <source>
        <dbReference type="ARBA" id="ARBA00004282"/>
    </source>
</evidence>
<dbReference type="InterPro" id="IPR050384">
    <property type="entry name" value="Endophilin_SH3RF"/>
</dbReference>
<accession>A0AAE9D3H4</accession>
<dbReference type="InterPro" id="IPR001452">
    <property type="entry name" value="SH3_domain"/>
</dbReference>
<evidence type="ECO:0000259" key="6">
    <source>
        <dbReference type="PROSITE" id="PS50002"/>
    </source>
</evidence>
<keyword evidence="3" id="KW-0965">Cell junction</keyword>
<dbReference type="PANTHER" id="PTHR14167:SF116">
    <property type="entry name" value="CAP, ISOFORM AC"/>
    <property type="match status" value="1"/>
</dbReference>
<feature type="region of interest" description="Disordered" evidence="5">
    <location>
        <begin position="1048"/>
        <end position="1072"/>
    </location>
</feature>
<reference evidence="7 8" key="1">
    <citation type="submission" date="2022-05" db="EMBL/GenBank/DDBJ databases">
        <title>Chromosome-level reference genomes for two strains of Caenorhabditis briggsae: an improved platform for comparative genomics.</title>
        <authorList>
            <person name="Stevens L."/>
            <person name="Andersen E.C."/>
        </authorList>
    </citation>
    <scope>NUCLEOTIDE SEQUENCE [LARGE SCALE GENOMIC DNA]</scope>
    <source>
        <strain evidence="7">QX1410_ONT</strain>
        <tissue evidence="7">Whole-organism</tissue>
    </source>
</reference>
<feature type="region of interest" description="Disordered" evidence="5">
    <location>
        <begin position="425"/>
        <end position="479"/>
    </location>
</feature>
<evidence type="ECO:0000256" key="3">
    <source>
        <dbReference type="ARBA" id="ARBA00022949"/>
    </source>
</evidence>
<feature type="region of interest" description="Disordered" evidence="5">
    <location>
        <begin position="515"/>
        <end position="595"/>
    </location>
</feature>
<feature type="domain" description="SH3" evidence="6">
    <location>
        <begin position="1087"/>
        <end position="1146"/>
    </location>
</feature>
<feature type="domain" description="SH3" evidence="6">
    <location>
        <begin position="868"/>
        <end position="928"/>
    </location>
</feature>
<dbReference type="SMART" id="SM00459">
    <property type="entry name" value="Sorb"/>
    <property type="match status" value="1"/>
</dbReference>
<feature type="region of interest" description="Disordered" evidence="5">
    <location>
        <begin position="284"/>
        <end position="349"/>
    </location>
</feature>
<feature type="compositionally biased region" description="Polar residues" evidence="5">
    <location>
        <begin position="536"/>
        <end position="562"/>
    </location>
</feature>
<feature type="compositionally biased region" description="Polar residues" evidence="5">
    <location>
        <begin position="1010"/>
        <end position="1019"/>
    </location>
</feature>
<sequence length="1146" mass="129680">MMHHPSSQFGSNLKTTEPDTNNSYQYSQNQDPNDSTFSPKGNVAALRNVIHGQLDMKTPSGKTHDNSRYQKPAPPPVDPTPAWAKNVKVYEPNGYVDPHLNKHNMGRVLDGPVNPNKFFQGVPPPSYSQVKPGIDSKPPAPPSKPISQAQALQAQVLQNETFSSKPPSDPYRAPPIKPTNSYRIPYDVALDPRHHPEFDIDDSASIISSSCTFGESSEIAAFSAAAEQRHLYEQYKRKLLEEKMMEELKEDSETPAVSISENEVPRSIFETDLIPFGHVTTAPVTTAPPIATVPPQKPADLSFKYSPPQQSPSSDKQRSLDLESSQLLVKPKSPAPYSTSSSDHYGTIRRKHKPVAIEISPKISPKLSPSDKISPKFFGNGFEEKQKDRTPVKLYPDVGFGNSESLNESLNQAFEIASSIESAKNNYEAPHTTPKSLTSGGDRSISDTYPVSSVVSSPPMDPTTTQTNKEPETMSNSMSTNMDDSIIIHKHESPDSSPDRNEDMSQWYRKMFKQMHKKGDEEQPKTASEFERFADTTPTGNLRRSQESLHQQNHRTTPSVSPKSPHHDSQISGSFVEHGVPSSSTTPPQTTSALQTTTNRKYIARPPHFHLPTYRFRDEDPRPHRCTFNNCLLKNNKYGTPCMMCDRPRKDIEFKDVDVIYENMKKMKEEKRQRSQNSLDLIRITNNLDETTRSLNQFLQQIDATWKRSKSQPTMRLTKGMSLMCVRGPSDPQNYQVGLKSNEDELLRLKAEKLAEELKKEKDRKHSFIPSATPSLQNNMDRLNSLLYDFSNEAPEQNYSQHQNQNPVVTATAVYKFEPRSARELPLNRGDIIRIIRDVDAYWMEGERNGRCGIFPNSYVQINSGSQSDSQKMRAIYPFTARSDTELSLKRGEIVTRRRQIDSNWLEGSNQIGIVGIFPASYVESLETHAPEPPMAQGVFPNRPKTPKIEDQYQSYSNPRGGMEQQYQPQQSYQSERYQPYQPQQQVHQQQPPVATVVPNNKVRFDLPSGSETSLQMPSNPQPPHQVPIQHQPSSYGMKRIEYEPPHEEPILEQYRKPNDEPKPTTTTIPTKKDNNILMNAASLIPKGSEMYRAVYPYQPQKDDELQLYTNDIIFVVEKCDDGWYIGTSLRTGEFGIFPGNYVKRH</sequence>
<comment type="subcellular location">
    <subcellularLocation>
        <location evidence="1">Cell junction</location>
    </subcellularLocation>
</comment>
<feature type="domain" description="SH3" evidence="6">
    <location>
        <begin position="806"/>
        <end position="865"/>
    </location>
</feature>
<feature type="compositionally biased region" description="Low complexity" evidence="5">
    <location>
        <begin position="965"/>
        <end position="993"/>
    </location>
</feature>
<dbReference type="CDD" id="cd11780">
    <property type="entry name" value="SH3_Sorbs_3"/>
    <property type="match status" value="1"/>
</dbReference>
<feature type="region of interest" description="Disordered" evidence="5">
    <location>
        <begin position="933"/>
        <end position="993"/>
    </location>
</feature>